<dbReference type="Proteomes" id="UP000237040">
    <property type="component" value="Unassembled WGS sequence"/>
</dbReference>
<dbReference type="GO" id="GO:0010181">
    <property type="term" value="F:FMN binding"/>
    <property type="evidence" value="ECO:0007669"/>
    <property type="project" value="InterPro"/>
</dbReference>
<evidence type="ECO:0000256" key="2">
    <source>
        <dbReference type="ARBA" id="ARBA00001966"/>
    </source>
</evidence>
<protein>
    <submittedName>
        <fullName evidence="10">NADH oxidase</fullName>
    </submittedName>
</protein>
<evidence type="ECO:0000259" key="9">
    <source>
        <dbReference type="Pfam" id="PF00724"/>
    </source>
</evidence>
<dbReference type="AlphaFoldDB" id="A0A2J6WFC4"/>
<dbReference type="InterPro" id="IPR013785">
    <property type="entry name" value="Aldolase_TIM"/>
</dbReference>
<dbReference type="SUPFAM" id="SSF51971">
    <property type="entry name" value="Nucleotide-binding domain"/>
    <property type="match status" value="1"/>
</dbReference>
<feature type="non-terminal residue" evidence="10">
    <location>
        <position position="491"/>
    </location>
</feature>
<dbReference type="Gene3D" id="3.40.50.720">
    <property type="entry name" value="NAD(P)-binding Rossmann-like Domain"/>
    <property type="match status" value="1"/>
</dbReference>
<name>A0A2J6WFC4_9BACT</name>
<evidence type="ECO:0000256" key="5">
    <source>
        <dbReference type="ARBA" id="ARBA00022723"/>
    </source>
</evidence>
<reference evidence="10 11" key="1">
    <citation type="submission" date="2018-01" db="EMBL/GenBank/DDBJ databases">
        <title>Metagenomic assembled genomes from two thermal pools in the Uzon Caldera, Kamchatka, Russia.</title>
        <authorList>
            <person name="Wilkins L."/>
            <person name="Ettinger C."/>
        </authorList>
    </citation>
    <scope>NUCLEOTIDE SEQUENCE [LARGE SCALE GENOMIC DNA]</scope>
    <source>
        <strain evidence="10">ZAV-07</strain>
    </source>
</reference>
<keyword evidence="4" id="KW-0288">FMN</keyword>
<dbReference type="GO" id="GO:0051536">
    <property type="term" value="F:iron-sulfur cluster binding"/>
    <property type="evidence" value="ECO:0007669"/>
    <property type="project" value="UniProtKB-KW"/>
</dbReference>
<feature type="domain" description="NADH:flavin oxidoreductase/NADH oxidase N-terminal" evidence="9">
    <location>
        <begin position="6"/>
        <end position="338"/>
    </location>
</feature>
<sequence length="491" mass="54113">MNYKNLFSEIKVGNLTLKNRIIFPPISTNLASNSGEVNSEFIYHYARRAKGGAALITLENMCIQYPDARNGATQPRIDDDKFIPGLSKVAYNIHSYGSLAFMELTHPGLFAETEYTEGKIPIAPSVVRLRADGLEPKELTEDEIYVIVEAFAQAALRAKKAFFDGVEIEAAHGLLVDQFLSPITNKRIDKFGGSLENRVRFAGLIIDRIKELCGKNFTVTARVGVVDFVNGGIDIKEGVKIAKAFEEMGYAAVHADVGFGNKEYRLEPMQYPEAWRTDFAYALKKEVKIPVVAVGMIRTPKAAEEILDEGKADLVALGRTLIADPDFPIKAESGREQEIKKCIGCSECIKARHDEEVAIRCGVNPSVGKSEYEELLIPSGNRKKVLVVGAGPAGLEAAITMARRGHKVYIFEKEDHIGGALKLAAVPPGKEKLLWLLDYYLYMVGKLDIQITLKKEATEESIDDFKPDTVVLAYGSKCLIPPINGIKNKNS</sequence>
<dbReference type="Pfam" id="PF00724">
    <property type="entry name" value="Oxidored_FMN"/>
    <property type="match status" value="1"/>
</dbReference>
<dbReference type="EMBL" id="PNIL01000022">
    <property type="protein sequence ID" value="PMP68310.1"/>
    <property type="molecule type" value="Genomic_DNA"/>
</dbReference>
<dbReference type="GO" id="GO:0016491">
    <property type="term" value="F:oxidoreductase activity"/>
    <property type="evidence" value="ECO:0007669"/>
    <property type="project" value="UniProtKB-KW"/>
</dbReference>
<evidence type="ECO:0000313" key="11">
    <source>
        <dbReference type="Proteomes" id="UP000237040"/>
    </source>
</evidence>
<dbReference type="CDD" id="cd02803">
    <property type="entry name" value="OYE_like_FMN_family"/>
    <property type="match status" value="1"/>
</dbReference>
<comment type="caution">
    <text evidence="10">The sequence shown here is derived from an EMBL/GenBank/DDBJ whole genome shotgun (WGS) entry which is preliminary data.</text>
</comment>
<evidence type="ECO:0000256" key="6">
    <source>
        <dbReference type="ARBA" id="ARBA00023002"/>
    </source>
</evidence>
<evidence type="ECO:0000256" key="8">
    <source>
        <dbReference type="ARBA" id="ARBA00023014"/>
    </source>
</evidence>
<dbReference type="PANTHER" id="PTHR42917:SF2">
    <property type="entry name" value="2,4-DIENOYL-COA REDUCTASE [(2E)-ENOYL-COA-PRODUCING]"/>
    <property type="match status" value="1"/>
</dbReference>
<evidence type="ECO:0000256" key="7">
    <source>
        <dbReference type="ARBA" id="ARBA00023004"/>
    </source>
</evidence>
<dbReference type="Gene3D" id="3.20.20.70">
    <property type="entry name" value="Aldolase class I"/>
    <property type="match status" value="1"/>
</dbReference>
<accession>A0A2J6WFC4</accession>
<keyword evidence="3" id="KW-0285">Flavoprotein</keyword>
<proteinExistence type="predicted"/>
<keyword evidence="8" id="KW-0411">Iron-sulfur</keyword>
<comment type="cofactor">
    <cofactor evidence="2">
        <name>[4Fe-4S] cluster</name>
        <dbReference type="ChEBI" id="CHEBI:49883"/>
    </cofactor>
</comment>
<evidence type="ECO:0000256" key="3">
    <source>
        <dbReference type="ARBA" id="ARBA00022630"/>
    </source>
</evidence>
<keyword evidence="6" id="KW-0560">Oxidoreductase</keyword>
<comment type="cofactor">
    <cofactor evidence="1">
        <name>FMN</name>
        <dbReference type="ChEBI" id="CHEBI:58210"/>
    </cofactor>
</comment>
<dbReference type="GO" id="GO:0046872">
    <property type="term" value="F:metal ion binding"/>
    <property type="evidence" value="ECO:0007669"/>
    <property type="project" value="UniProtKB-KW"/>
</dbReference>
<organism evidence="10 11">
    <name type="scientific">Caldisericum exile</name>
    <dbReference type="NCBI Taxonomy" id="693075"/>
    <lineage>
        <taxon>Bacteria</taxon>
        <taxon>Pseudomonadati</taxon>
        <taxon>Caldisericota/Cryosericota group</taxon>
        <taxon>Caldisericota</taxon>
        <taxon>Caldisericia</taxon>
        <taxon>Caldisericales</taxon>
        <taxon>Caldisericaceae</taxon>
        <taxon>Caldisericum</taxon>
    </lineage>
</organism>
<dbReference type="InterPro" id="IPR051793">
    <property type="entry name" value="NADH:flavin_oxidoreductase"/>
</dbReference>
<keyword evidence="5" id="KW-0479">Metal-binding</keyword>
<dbReference type="InterPro" id="IPR001155">
    <property type="entry name" value="OxRdtase_FMN_N"/>
</dbReference>
<keyword evidence="7" id="KW-0408">Iron</keyword>
<evidence type="ECO:0000256" key="1">
    <source>
        <dbReference type="ARBA" id="ARBA00001917"/>
    </source>
</evidence>
<evidence type="ECO:0000313" key="10">
    <source>
        <dbReference type="EMBL" id="PMP68310.1"/>
    </source>
</evidence>
<dbReference type="PANTHER" id="PTHR42917">
    <property type="entry name" value="2,4-DIENOYL-COA REDUCTASE"/>
    <property type="match status" value="1"/>
</dbReference>
<gene>
    <name evidence="10" type="ORF">C0189_01505</name>
</gene>
<dbReference type="SUPFAM" id="SSF51395">
    <property type="entry name" value="FMN-linked oxidoreductases"/>
    <property type="match status" value="1"/>
</dbReference>
<evidence type="ECO:0000256" key="4">
    <source>
        <dbReference type="ARBA" id="ARBA00022643"/>
    </source>
</evidence>
<dbReference type="PRINTS" id="PR00419">
    <property type="entry name" value="ADXRDTASE"/>
</dbReference>
<dbReference type="Pfam" id="PF12831">
    <property type="entry name" value="FAD_oxidored"/>
    <property type="match status" value="1"/>
</dbReference>